<proteinExistence type="inferred from homology"/>
<organism evidence="4 5">
    <name type="scientific">Uliginosibacterium aquaticum</name>
    <dbReference type="NCBI Taxonomy" id="2731212"/>
    <lineage>
        <taxon>Bacteria</taxon>
        <taxon>Pseudomonadati</taxon>
        <taxon>Pseudomonadota</taxon>
        <taxon>Betaproteobacteria</taxon>
        <taxon>Rhodocyclales</taxon>
        <taxon>Zoogloeaceae</taxon>
        <taxon>Uliginosibacterium</taxon>
    </lineage>
</organism>
<reference evidence="4 5" key="1">
    <citation type="submission" date="2020-06" db="EMBL/GenBank/DDBJ databases">
        <title>Draft genome of Uliginosibacterium sp. IMCC34675.</title>
        <authorList>
            <person name="Song J."/>
        </authorList>
    </citation>
    <scope>NUCLEOTIDE SEQUENCE [LARGE SCALE GENOMIC DNA]</scope>
    <source>
        <strain evidence="4 5">IMCC34675</strain>
    </source>
</reference>
<comment type="caution">
    <text evidence="4">The sequence shown here is derived from an EMBL/GenBank/DDBJ whole genome shotgun (WGS) entry which is preliminary data.</text>
</comment>
<gene>
    <name evidence="4" type="ORF">HJ583_015940</name>
</gene>
<dbReference type="PANTHER" id="PTHR37550">
    <property type="entry name" value="ANTITOXIN VAPB1"/>
    <property type="match status" value="1"/>
</dbReference>
<evidence type="ECO:0000256" key="2">
    <source>
        <dbReference type="PROSITE-ProRule" id="PRU01076"/>
    </source>
</evidence>
<dbReference type="GO" id="GO:0003677">
    <property type="term" value="F:DNA binding"/>
    <property type="evidence" value="ECO:0007669"/>
    <property type="project" value="UniProtKB-KW"/>
</dbReference>
<feature type="domain" description="SpoVT-AbrB" evidence="3">
    <location>
        <begin position="4"/>
        <end position="44"/>
    </location>
</feature>
<evidence type="ECO:0000256" key="1">
    <source>
        <dbReference type="ARBA" id="ARBA00007924"/>
    </source>
</evidence>
<dbReference type="Pfam" id="PF04014">
    <property type="entry name" value="MazE_antitoxin"/>
    <property type="match status" value="1"/>
</dbReference>
<accession>A0ABX2IIF6</accession>
<keyword evidence="5" id="KW-1185">Reference proteome</keyword>
<dbReference type="PROSITE" id="PS51740">
    <property type="entry name" value="SPOVT_ABRB"/>
    <property type="match status" value="1"/>
</dbReference>
<dbReference type="PANTHER" id="PTHR37550:SF3">
    <property type="entry name" value="ANTITOXIN VAPB1"/>
    <property type="match status" value="1"/>
</dbReference>
<evidence type="ECO:0000313" key="5">
    <source>
        <dbReference type="Proteomes" id="UP000778523"/>
    </source>
</evidence>
<dbReference type="SMART" id="SM00966">
    <property type="entry name" value="SpoVT_AbrB"/>
    <property type="match status" value="1"/>
</dbReference>
<evidence type="ECO:0000313" key="4">
    <source>
        <dbReference type="EMBL" id="NSL56525.1"/>
    </source>
</evidence>
<keyword evidence="2 4" id="KW-0238">DNA-binding</keyword>
<dbReference type="InterPro" id="IPR007159">
    <property type="entry name" value="SpoVT-AbrB_dom"/>
</dbReference>
<dbReference type="RefSeq" id="WP_170022850.1">
    <property type="nucleotide sequence ID" value="NZ_JABCSC020000004.1"/>
</dbReference>
<dbReference type="Gene3D" id="2.10.260.10">
    <property type="match status" value="1"/>
</dbReference>
<dbReference type="InterPro" id="IPR037914">
    <property type="entry name" value="SpoVT-AbrB_sf"/>
</dbReference>
<dbReference type="InterPro" id="IPR051734">
    <property type="entry name" value="VapB_TA_antitoxins"/>
</dbReference>
<comment type="similarity">
    <text evidence="1">Belongs to the VapB family.</text>
</comment>
<protein>
    <submittedName>
        <fullName evidence="4">AbrB/MazE/SpoVT family DNA-binding domain-containing protein</fullName>
    </submittedName>
</protein>
<dbReference type="InterPro" id="IPR047976">
    <property type="entry name" value="Anti_VapB2-like"/>
</dbReference>
<sequence length="53" mass="6014">MTHARIFQSGNSQAVRLPKEFRFEVDQVEIFRRGDEVVLRPVASNAAPRTAQS</sequence>
<dbReference type="Proteomes" id="UP000778523">
    <property type="component" value="Unassembled WGS sequence"/>
</dbReference>
<dbReference type="NCBIfam" id="NF040493">
    <property type="entry name" value="TA_anti_VapB"/>
    <property type="match status" value="1"/>
</dbReference>
<name>A0ABX2IIF6_9RHOO</name>
<dbReference type="EMBL" id="JABCSC020000004">
    <property type="protein sequence ID" value="NSL56525.1"/>
    <property type="molecule type" value="Genomic_DNA"/>
</dbReference>
<dbReference type="SUPFAM" id="SSF89447">
    <property type="entry name" value="AbrB/MazE/MraZ-like"/>
    <property type="match status" value="1"/>
</dbReference>
<evidence type="ECO:0000259" key="3">
    <source>
        <dbReference type="PROSITE" id="PS51740"/>
    </source>
</evidence>